<accession>A0AA49JHK2</accession>
<dbReference type="InterPro" id="IPR036651">
    <property type="entry name" value="Gln_synt_N_sf"/>
</dbReference>
<evidence type="ECO:0000256" key="3">
    <source>
        <dbReference type="ARBA" id="ARBA00022741"/>
    </source>
</evidence>
<evidence type="ECO:0000256" key="4">
    <source>
        <dbReference type="ARBA" id="ARBA00022840"/>
    </source>
</evidence>
<dbReference type="GO" id="GO:0005524">
    <property type="term" value="F:ATP binding"/>
    <property type="evidence" value="ECO:0007669"/>
    <property type="project" value="UniProtKB-KW"/>
</dbReference>
<evidence type="ECO:0000313" key="8">
    <source>
        <dbReference type="EMBL" id="WKN39189.1"/>
    </source>
</evidence>
<keyword evidence="2" id="KW-0436">Ligase</keyword>
<dbReference type="Gene3D" id="3.30.590.10">
    <property type="entry name" value="Glutamine synthetase/guanido kinase, catalytic domain"/>
    <property type="match status" value="1"/>
</dbReference>
<comment type="similarity">
    <text evidence="1 5 6">Belongs to the glutamine synthetase family.</text>
</comment>
<gene>
    <name evidence="8" type="ORF">K4G66_10820</name>
</gene>
<feature type="domain" description="GS catalytic" evidence="7">
    <location>
        <begin position="115"/>
        <end position="452"/>
    </location>
</feature>
<dbReference type="PANTHER" id="PTHR43785:SF12">
    <property type="entry name" value="TYPE-1 GLUTAMINE SYNTHETASE 2"/>
    <property type="match status" value="1"/>
</dbReference>
<dbReference type="Pfam" id="PF00120">
    <property type="entry name" value="Gln-synt_C"/>
    <property type="match status" value="1"/>
</dbReference>
<evidence type="ECO:0000256" key="5">
    <source>
        <dbReference type="PROSITE-ProRule" id="PRU01331"/>
    </source>
</evidence>
<keyword evidence="4" id="KW-0067">ATP-binding</keyword>
<organism evidence="8">
    <name type="scientific">Roseihalotalea indica</name>
    <dbReference type="NCBI Taxonomy" id="2867963"/>
    <lineage>
        <taxon>Bacteria</taxon>
        <taxon>Pseudomonadati</taxon>
        <taxon>Bacteroidota</taxon>
        <taxon>Cytophagia</taxon>
        <taxon>Cytophagales</taxon>
        <taxon>Catalimonadaceae</taxon>
        <taxon>Roseihalotalea</taxon>
    </lineage>
</organism>
<dbReference type="PANTHER" id="PTHR43785">
    <property type="entry name" value="GAMMA-GLUTAMYLPUTRESCINE SYNTHETASE"/>
    <property type="match status" value="1"/>
</dbReference>
<dbReference type="SUPFAM" id="SSF55931">
    <property type="entry name" value="Glutamine synthetase/guanido kinase"/>
    <property type="match status" value="1"/>
</dbReference>
<dbReference type="SMART" id="SM01230">
    <property type="entry name" value="Gln-synt_C"/>
    <property type="match status" value="1"/>
</dbReference>
<dbReference type="GO" id="GO:0004356">
    <property type="term" value="F:glutamine synthetase activity"/>
    <property type="evidence" value="ECO:0007669"/>
    <property type="project" value="InterPro"/>
</dbReference>
<dbReference type="AlphaFoldDB" id="A0AA49JHK2"/>
<evidence type="ECO:0000259" key="7">
    <source>
        <dbReference type="PROSITE" id="PS51987"/>
    </source>
</evidence>
<dbReference type="SUPFAM" id="SSF54368">
    <property type="entry name" value="Glutamine synthetase, N-terminal domain"/>
    <property type="match status" value="1"/>
</dbReference>
<evidence type="ECO:0000256" key="6">
    <source>
        <dbReference type="RuleBase" id="RU000384"/>
    </source>
</evidence>
<evidence type="ECO:0000256" key="2">
    <source>
        <dbReference type="ARBA" id="ARBA00022598"/>
    </source>
</evidence>
<dbReference type="GO" id="GO:0042402">
    <property type="term" value="P:biogenic amine catabolic process"/>
    <property type="evidence" value="ECO:0007669"/>
    <property type="project" value="UniProtKB-ARBA"/>
</dbReference>
<dbReference type="GO" id="GO:0006542">
    <property type="term" value="P:glutamine biosynthetic process"/>
    <property type="evidence" value="ECO:0007669"/>
    <property type="project" value="InterPro"/>
</dbReference>
<protein>
    <submittedName>
        <fullName evidence="8">Glutamine synthetase family protein</fullName>
    </submittedName>
</protein>
<proteinExistence type="inferred from homology"/>
<dbReference type="InterPro" id="IPR014746">
    <property type="entry name" value="Gln_synth/guanido_kin_cat_dom"/>
</dbReference>
<dbReference type="GO" id="GO:0006576">
    <property type="term" value="P:biogenic amine metabolic process"/>
    <property type="evidence" value="ECO:0007669"/>
    <property type="project" value="UniProtKB-ARBA"/>
</dbReference>
<dbReference type="EMBL" id="CP120682">
    <property type="protein sequence ID" value="WKN39189.1"/>
    <property type="molecule type" value="Genomic_DNA"/>
</dbReference>
<dbReference type="FunFam" id="3.30.590.10:FF:000005">
    <property type="entry name" value="Probable glutamine synthetase"/>
    <property type="match status" value="1"/>
</dbReference>
<dbReference type="PROSITE" id="PS51987">
    <property type="entry name" value="GS_CATALYTIC"/>
    <property type="match status" value="1"/>
</dbReference>
<keyword evidence="3" id="KW-0547">Nucleotide-binding</keyword>
<dbReference type="Gene3D" id="3.10.20.70">
    <property type="entry name" value="Glutamine synthetase, N-terminal domain"/>
    <property type="match status" value="1"/>
</dbReference>
<sequence>MTKEEIKQAISDHPAHKVKVAITDIDGILRGKVMHKDKFMSVLDGGFGFCSVVFGWDAVDTAYDNAKFTGWHTGYPDTDAQLDLSTFRKIPWENDLPFFLGDFVNESGEGLSVCPRSLLKKVKQEAMDGGYIPQFSQEFEWFNFAETPETLDEKGFTNIQPLTPGMFGYSILRSSLNSPYFNDLFDLMLRFDVPLEGLHTETGPGVYEAAILYGDILEAADRAVLFKTGAKEIAYRHGVMATFMAKVNQELPGCSGHVHQSLWDSNKEKNLFYDEGDDNGMSPLMQSYVAGQLHCLPHILPMFAPTVNSYKRLVEGAWAPTTATWGTDNRTTALRVLAGGKKSTRLETRVPGSDVNPYLAMAASLASGLYGIRHELKLEQPKTVESGYKDEQYGILPHNLQEATQAMKKSELPEELFGADFVDHFIRTREWEWRQFSNAVTDWEVKRYFEVI</sequence>
<reference evidence="8" key="2">
    <citation type="journal article" date="2024" name="Antonie Van Leeuwenhoek">
        <title>Roseihalotalea indica gen. nov., sp. nov., a halophilic Bacteroidetes from mesopelagic Southwest Indian Ocean with higher carbohydrate metabolic potential.</title>
        <authorList>
            <person name="Chen B."/>
            <person name="Zhang M."/>
            <person name="Lin D."/>
            <person name="Ye J."/>
            <person name="Tang K."/>
        </authorList>
    </citation>
    <scope>NUCLEOTIDE SEQUENCE</scope>
    <source>
        <strain evidence="8">TK19036</strain>
    </source>
</reference>
<name>A0AA49JHK2_9BACT</name>
<evidence type="ECO:0000256" key="1">
    <source>
        <dbReference type="ARBA" id="ARBA00009897"/>
    </source>
</evidence>
<reference evidence="8" key="1">
    <citation type="journal article" date="2023" name="Comput. Struct. Biotechnol. J.">
        <title>Discovery of a novel marine Bacteroidetes with a rich repertoire of carbohydrate-active enzymes.</title>
        <authorList>
            <person name="Chen B."/>
            <person name="Liu G."/>
            <person name="Chen Q."/>
            <person name="Wang H."/>
            <person name="Liu L."/>
            <person name="Tang K."/>
        </authorList>
    </citation>
    <scope>NUCLEOTIDE SEQUENCE</scope>
    <source>
        <strain evidence="8">TK19036</strain>
    </source>
</reference>
<dbReference type="InterPro" id="IPR008146">
    <property type="entry name" value="Gln_synth_cat_dom"/>
</dbReference>